<evidence type="ECO:0000256" key="4">
    <source>
        <dbReference type="ARBA" id="ARBA00022816"/>
    </source>
</evidence>
<evidence type="ECO:0000256" key="1">
    <source>
        <dbReference type="ARBA" id="ARBA00004567"/>
    </source>
</evidence>
<keyword evidence="3 9" id="KW-0813">Transport</keyword>
<evidence type="ECO:0000256" key="3">
    <source>
        <dbReference type="ARBA" id="ARBA00022448"/>
    </source>
</evidence>
<name>A0A9Q0N9C7_9DIPT</name>
<dbReference type="GO" id="GO:0031080">
    <property type="term" value="C:nuclear pore outer ring"/>
    <property type="evidence" value="ECO:0007669"/>
    <property type="project" value="TreeGrafter"/>
</dbReference>
<keyword evidence="7 9" id="KW-0906">Nuclear pore complex</keyword>
<sequence>MDKEIAPTYYIPADGLCNKAGITAKWIHEDKLSVSAYKHITSSFKDGPTEFANTEAINIHHLQTNFIFTNPILRSLIAESNSVFLNVQQAAKQPNTKPDYIKFSRTYRSIVRACLKSIQDEMSSSVDVDKTEYANYTTIFYSVECIWHLCEILMIDPAPMNAVVPHLLDWIRFHFSSYEIRATDLLFADRDDFHESSGDFLKTVKGMIAQGQVEVARTLLRLHSKGDNSCFQVAGEILRLMPLFSVTGGLPLQKFKSKWQYWVTDTESKLATGCLSAEPELEEIIKLVVGNQEAWINLAKESRCWYEFLPGYLFYTEPGCKYFELGTYAVVWLRRWETAKGFRDSRTMTHLDRCVLKVMENDMYQVIHDIQLMCDNKWFVTHLTDLLCHCGQLQILGDQQKDVTAALRESLLFDFGASLMARDSLWLFGIDYLEHSSVEGVGAIELLLPKIPVASEKQAMKIIAVAKRKGLLEVEQEICRVQAVRSVVNNRLGNALEWAIRSHDSIFVTSIADKFLENYAKTSQIMCPDVIGNIGPKMFISPRLVFLVKYFDFHQYYRCGEFAQASELLINLLDSKITPEYFWPSLLADAIPLLEAKDQHFSSKETYVVLHHLEHQLIPLIEKKKQMVASGKDTSLNLMNDCRIEHVDEIVKLLRLSCARNLARALIHENTIV</sequence>
<keyword evidence="4 9" id="KW-0509">mRNA transport</keyword>
<comment type="caution">
    <text evidence="10">The sequence shown here is derived from an EMBL/GenBank/DDBJ whole genome shotgun (WGS) entry which is preliminary data.</text>
</comment>
<evidence type="ECO:0000256" key="2">
    <source>
        <dbReference type="ARBA" id="ARBA00005573"/>
    </source>
</evidence>
<evidence type="ECO:0000256" key="8">
    <source>
        <dbReference type="ARBA" id="ARBA00023242"/>
    </source>
</evidence>
<dbReference type="Pfam" id="PF07575">
    <property type="entry name" value="Nucleopor_Nup85"/>
    <property type="match status" value="1"/>
</dbReference>
<keyword evidence="9" id="KW-0472">Membrane</keyword>
<dbReference type="AlphaFoldDB" id="A0A9Q0N9C7"/>
<dbReference type="Proteomes" id="UP001151699">
    <property type="component" value="Chromosome A"/>
</dbReference>
<keyword evidence="8 9" id="KW-0539">Nucleus</keyword>
<comment type="subunit">
    <text evidence="9">Component of the nuclear pore complex (NPC).</text>
</comment>
<comment type="function">
    <text evidence="9">Functions as a component of the nuclear pore complex (NPC).</text>
</comment>
<evidence type="ECO:0000256" key="5">
    <source>
        <dbReference type="ARBA" id="ARBA00022927"/>
    </source>
</evidence>
<dbReference type="PANTHER" id="PTHR13373:SF21">
    <property type="entry name" value="NUCLEAR PORE COMPLEX PROTEIN NUP85"/>
    <property type="match status" value="1"/>
</dbReference>
<evidence type="ECO:0000313" key="11">
    <source>
        <dbReference type="Proteomes" id="UP001151699"/>
    </source>
</evidence>
<gene>
    <name evidence="10" type="primary">Nup75</name>
    <name evidence="10" type="ORF">Bhyg_01182</name>
</gene>
<reference evidence="10" key="1">
    <citation type="submission" date="2022-07" db="EMBL/GenBank/DDBJ databases">
        <authorList>
            <person name="Trinca V."/>
            <person name="Uliana J.V.C."/>
            <person name="Torres T.T."/>
            <person name="Ward R.J."/>
            <person name="Monesi N."/>
        </authorList>
    </citation>
    <scope>NUCLEOTIDE SEQUENCE</scope>
    <source>
        <strain evidence="10">HSMRA1968</strain>
        <tissue evidence="10">Whole embryos</tissue>
    </source>
</reference>
<dbReference type="PANTHER" id="PTHR13373">
    <property type="entry name" value="FROUNT PROTEIN-RELATED"/>
    <property type="match status" value="1"/>
</dbReference>
<dbReference type="GO" id="GO:0031965">
    <property type="term" value="C:nuclear membrane"/>
    <property type="evidence" value="ECO:0007669"/>
    <property type="project" value="UniProtKB-UniRule"/>
</dbReference>
<keyword evidence="6 9" id="KW-0811">Translocation</keyword>
<dbReference type="InterPro" id="IPR011502">
    <property type="entry name" value="Nucleoporin_Nup85"/>
</dbReference>
<keyword evidence="11" id="KW-1185">Reference proteome</keyword>
<dbReference type="GO" id="GO:0006406">
    <property type="term" value="P:mRNA export from nucleus"/>
    <property type="evidence" value="ECO:0007669"/>
    <property type="project" value="TreeGrafter"/>
</dbReference>
<dbReference type="GO" id="GO:0045893">
    <property type="term" value="P:positive regulation of DNA-templated transcription"/>
    <property type="evidence" value="ECO:0007669"/>
    <property type="project" value="TreeGrafter"/>
</dbReference>
<evidence type="ECO:0000256" key="6">
    <source>
        <dbReference type="ARBA" id="ARBA00023010"/>
    </source>
</evidence>
<dbReference type="EMBL" id="WJQU01000001">
    <property type="protein sequence ID" value="KAJ6645973.1"/>
    <property type="molecule type" value="Genomic_DNA"/>
</dbReference>
<comment type="similarity">
    <text evidence="2 9">Belongs to the nucleoporin Nup85 family.</text>
</comment>
<dbReference type="OrthoDB" id="17644at2759"/>
<dbReference type="GO" id="GO:0006606">
    <property type="term" value="P:protein import into nucleus"/>
    <property type="evidence" value="ECO:0007669"/>
    <property type="project" value="TreeGrafter"/>
</dbReference>
<keyword evidence="5 9" id="KW-0653">Protein transport</keyword>
<organism evidence="10 11">
    <name type="scientific">Pseudolycoriella hygida</name>
    <dbReference type="NCBI Taxonomy" id="35572"/>
    <lineage>
        <taxon>Eukaryota</taxon>
        <taxon>Metazoa</taxon>
        <taxon>Ecdysozoa</taxon>
        <taxon>Arthropoda</taxon>
        <taxon>Hexapoda</taxon>
        <taxon>Insecta</taxon>
        <taxon>Pterygota</taxon>
        <taxon>Neoptera</taxon>
        <taxon>Endopterygota</taxon>
        <taxon>Diptera</taxon>
        <taxon>Nematocera</taxon>
        <taxon>Sciaroidea</taxon>
        <taxon>Sciaridae</taxon>
        <taxon>Pseudolycoriella</taxon>
    </lineage>
</organism>
<evidence type="ECO:0000313" key="10">
    <source>
        <dbReference type="EMBL" id="KAJ6645973.1"/>
    </source>
</evidence>
<accession>A0A9Q0N9C7</accession>
<dbReference type="GO" id="GO:0017056">
    <property type="term" value="F:structural constituent of nuclear pore"/>
    <property type="evidence" value="ECO:0007669"/>
    <property type="project" value="TreeGrafter"/>
</dbReference>
<evidence type="ECO:0000256" key="7">
    <source>
        <dbReference type="ARBA" id="ARBA00023132"/>
    </source>
</evidence>
<protein>
    <recommendedName>
        <fullName evidence="9">Nuclear pore complex protein Nup85</fullName>
    </recommendedName>
</protein>
<proteinExistence type="inferred from homology"/>
<comment type="subcellular location">
    <subcellularLocation>
        <location evidence="1 9">Nucleus</location>
        <location evidence="1 9">Nuclear pore complex</location>
    </subcellularLocation>
</comment>
<evidence type="ECO:0000256" key="9">
    <source>
        <dbReference type="RuleBase" id="RU365073"/>
    </source>
</evidence>